<feature type="compositionally biased region" description="Low complexity" evidence="1">
    <location>
        <begin position="78"/>
        <end position="103"/>
    </location>
</feature>
<organism evidence="2 3">
    <name type="scientific">Pararhodobacter zhoushanensis</name>
    <dbReference type="NCBI Taxonomy" id="2479545"/>
    <lineage>
        <taxon>Bacteria</taxon>
        <taxon>Pseudomonadati</taxon>
        <taxon>Pseudomonadota</taxon>
        <taxon>Alphaproteobacteria</taxon>
        <taxon>Rhodobacterales</taxon>
        <taxon>Paracoccaceae</taxon>
        <taxon>Pararhodobacter</taxon>
    </lineage>
</organism>
<protein>
    <recommendedName>
        <fullName evidence="4">Poly(3-hydroxyalkanoate) polymerase subunit PhaE</fullName>
    </recommendedName>
</protein>
<dbReference type="Proteomes" id="UP001208938">
    <property type="component" value="Unassembled WGS sequence"/>
</dbReference>
<evidence type="ECO:0008006" key="4">
    <source>
        <dbReference type="Google" id="ProtNLM"/>
    </source>
</evidence>
<name>A0ABT3GVP8_9RHOB</name>
<evidence type="ECO:0000256" key="1">
    <source>
        <dbReference type="SAM" id="MobiDB-lite"/>
    </source>
</evidence>
<keyword evidence="3" id="KW-1185">Reference proteome</keyword>
<evidence type="ECO:0000313" key="3">
    <source>
        <dbReference type="Proteomes" id="UP001208938"/>
    </source>
</evidence>
<gene>
    <name evidence="2" type="ORF">OKW52_04930</name>
</gene>
<dbReference type="EMBL" id="JAPDFL010000001">
    <property type="protein sequence ID" value="MCW1931622.1"/>
    <property type="molecule type" value="Genomic_DNA"/>
</dbReference>
<feature type="compositionally biased region" description="Basic residues" evidence="1">
    <location>
        <begin position="104"/>
        <end position="114"/>
    </location>
</feature>
<dbReference type="RefSeq" id="WP_264504722.1">
    <property type="nucleotide sequence ID" value="NZ_JAPDFL010000001.1"/>
</dbReference>
<evidence type="ECO:0000313" key="2">
    <source>
        <dbReference type="EMBL" id="MCW1931622.1"/>
    </source>
</evidence>
<comment type="caution">
    <text evidence="2">The sequence shown here is derived from an EMBL/GenBank/DDBJ whole genome shotgun (WGS) entry which is preliminary data.</text>
</comment>
<accession>A0ABT3GVP8</accession>
<proteinExistence type="predicted"/>
<sequence length="124" mass="13164">MSDDIPPAGTFTPVITFWTQIWQAQVEQSLRLWAAWAQMMPHDSARALAQEAEQMKPAIPRTVAVKPAASATVTAITSAAPRKAPAKAAAKPAAAKPATAPAKKAPRTPVRTRKPAQATKPVLH</sequence>
<reference evidence="2 3" key="1">
    <citation type="submission" date="2022-10" db="EMBL/GenBank/DDBJ databases">
        <title>Pararhodobacter sp. nov., isolated from marine algae.</title>
        <authorList>
            <person name="Choi B.J."/>
            <person name="Kim J.M."/>
            <person name="Lee J.K."/>
            <person name="Choi D.G."/>
            <person name="Jeon C.O."/>
        </authorList>
    </citation>
    <scope>NUCLEOTIDE SEQUENCE [LARGE SCALE GENOMIC DNA]</scope>
    <source>
        <strain evidence="2 3">ZQ420</strain>
    </source>
</reference>
<feature type="region of interest" description="Disordered" evidence="1">
    <location>
        <begin position="78"/>
        <end position="124"/>
    </location>
</feature>